<reference evidence="5 6" key="1">
    <citation type="submission" date="2017-06" db="EMBL/GenBank/DDBJ databases">
        <title>A platform for efficient transgenesis in Macrostomum lignano, a flatworm model organism for stem cell research.</title>
        <authorList>
            <person name="Berezikov E."/>
        </authorList>
    </citation>
    <scope>NUCLEOTIDE SEQUENCE [LARGE SCALE GENOMIC DNA]</scope>
    <source>
        <strain evidence="5">DV1</strain>
        <tissue evidence="5">Whole organism</tissue>
    </source>
</reference>
<evidence type="ECO:0000313" key="5">
    <source>
        <dbReference type="EMBL" id="PAA89061.1"/>
    </source>
</evidence>
<dbReference type="InterPro" id="IPR000742">
    <property type="entry name" value="EGF"/>
</dbReference>
<keyword evidence="2" id="KW-0472">Membrane</keyword>
<dbReference type="PROSITE" id="PS01186">
    <property type="entry name" value="EGF_2"/>
    <property type="match status" value="1"/>
</dbReference>
<evidence type="ECO:0000256" key="2">
    <source>
        <dbReference type="SAM" id="Phobius"/>
    </source>
</evidence>
<protein>
    <recommendedName>
        <fullName evidence="4">EGF-like domain-containing protein</fullName>
    </recommendedName>
</protein>
<dbReference type="OrthoDB" id="6141172at2759"/>
<feature type="disulfide bond" evidence="1">
    <location>
        <begin position="104"/>
        <end position="113"/>
    </location>
</feature>
<feature type="disulfide bond" evidence="1">
    <location>
        <begin position="54"/>
        <end position="63"/>
    </location>
</feature>
<dbReference type="PROSITE" id="PS50026">
    <property type="entry name" value="EGF_3"/>
    <property type="match status" value="2"/>
</dbReference>
<evidence type="ECO:0000259" key="4">
    <source>
        <dbReference type="PROSITE" id="PS50026"/>
    </source>
</evidence>
<dbReference type="EMBL" id="NIVC01000166">
    <property type="protein sequence ID" value="PAA89061.1"/>
    <property type="molecule type" value="Genomic_DNA"/>
</dbReference>
<accession>A0A267GSR3</accession>
<keyword evidence="2" id="KW-1133">Transmembrane helix</keyword>
<name>A0A267GSR3_9PLAT</name>
<keyword evidence="1" id="KW-0245">EGF-like domain</keyword>
<feature type="chain" id="PRO_5012085851" description="EGF-like domain-containing protein" evidence="3">
    <location>
        <begin position="30"/>
        <end position="215"/>
    </location>
</feature>
<keyword evidence="1" id="KW-1015">Disulfide bond</keyword>
<sequence length="215" mass="22655">MQASGIIANLALIALCLSAFNGIIGPTEAADCSTVTCHNGGTCNNFTVSPPCLCPLPYIAPYCSAAADYCFTLQPDKGINALPVCLNGGTCTLAYTDPYFNCSCPDSHTDVRCNATVTTTAPVSTTTEPGLTGGEIVAIVICITFAVAGVVIVILIFCKVIPVPESCTLCIDSCRSSCKCQCECCQCECCQCEYCQCECECRRSEVNPEPETEKV</sequence>
<dbReference type="STRING" id="282301.A0A267GSR3"/>
<dbReference type="Gene3D" id="2.10.25.10">
    <property type="entry name" value="Laminin"/>
    <property type="match status" value="1"/>
</dbReference>
<comment type="caution">
    <text evidence="5">The sequence shown here is derived from an EMBL/GenBank/DDBJ whole genome shotgun (WGS) entry which is preliminary data.</text>
</comment>
<comment type="caution">
    <text evidence="1">Lacks conserved residue(s) required for the propagation of feature annotation.</text>
</comment>
<feature type="signal peptide" evidence="3">
    <location>
        <begin position="1"/>
        <end position="29"/>
    </location>
</feature>
<gene>
    <name evidence="5" type="ORF">BOX15_Mlig016805g1</name>
</gene>
<feature type="domain" description="EGF-like" evidence="4">
    <location>
        <begin position="76"/>
        <end position="114"/>
    </location>
</feature>
<keyword evidence="3" id="KW-0732">Signal</keyword>
<dbReference type="SMART" id="SM00181">
    <property type="entry name" value="EGF"/>
    <property type="match status" value="2"/>
</dbReference>
<dbReference type="AlphaFoldDB" id="A0A267GSR3"/>
<feature type="transmembrane region" description="Helical" evidence="2">
    <location>
        <begin position="136"/>
        <end position="158"/>
    </location>
</feature>
<evidence type="ECO:0000313" key="6">
    <source>
        <dbReference type="Proteomes" id="UP000215902"/>
    </source>
</evidence>
<keyword evidence="6" id="KW-1185">Reference proteome</keyword>
<evidence type="ECO:0000256" key="1">
    <source>
        <dbReference type="PROSITE-ProRule" id="PRU00076"/>
    </source>
</evidence>
<evidence type="ECO:0000256" key="3">
    <source>
        <dbReference type="SAM" id="SignalP"/>
    </source>
</evidence>
<dbReference type="Proteomes" id="UP000215902">
    <property type="component" value="Unassembled WGS sequence"/>
</dbReference>
<feature type="disulfide bond" evidence="1">
    <location>
        <begin position="85"/>
        <end position="102"/>
    </location>
</feature>
<proteinExistence type="predicted"/>
<keyword evidence="2" id="KW-0812">Transmembrane</keyword>
<organism evidence="5 6">
    <name type="scientific">Macrostomum lignano</name>
    <dbReference type="NCBI Taxonomy" id="282301"/>
    <lineage>
        <taxon>Eukaryota</taxon>
        <taxon>Metazoa</taxon>
        <taxon>Spiralia</taxon>
        <taxon>Lophotrochozoa</taxon>
        <taxon>Platyhelminthes</taxon>
        <taxon>Rhabditophora</taxon>
        <taxon>Macrostomorpha</taxon>
        <taxon>Macrostomida</taxon>
        <taxon>Macrostomidae</taxon>
        <taxon>Macrostomum</taxon>
    </lineage>
</organism>
<feature type="domain" description="EGF-like" evidence="4">
    <location>
        <begin position="28"/>
        <end position="64"/>
    </location>
</feature>
<dbReference type="SUPFAM" id="SSF57196">
    <property type="entry name" value="EGF/Laminin"/>
    <property type="match status" value="2"/>
</dbReference>